<gene>
    <name evidence="1" type="ORF">CR513_18220</name>
</gene>
<accession>A0A371H7Q5</accession>
<sequence length="281" mass="30750">MHPRIHNHDLVLSNLSMDIVLGLPRSMSGKCLIFMVVDRFSRMAHFILFHKVYDACLMANHFFKEVVRLHGLPRTIVSKRDSKTLRSKLGSKHLFSTTCHPVIDGAQSMVLALKGRCYIVDGGGGSLTATFATSAIAAQMGSPTFSDLYTNEGITLIKVPKSNIASAKVHSPMVMPNIWELVVGIFVGFELSTTTTSFTPLVAANPLTPNYRVLLAILEIKFLAVTGVLSIKAPPLAVQPVLGSSIHREGECLHLDVVFRDFIRPHGGTHDMGLLKILIII</sequence>
<dbReference type="PANTHER" id="PTHR35046:SF21">
    <property type="entry name" value="RETROTRANSPOSON GAG DOMAIN-CONTAINING PROTEIN-RELATED"/>
    <property type="match status" value="1"/>
</dbReference>
<dbReference type="SUPFAM" id="SSF53098">
    <property type="entry name" value="Ribonuclease H-like"/>
    <property type="match status" value="1"/>
</dbReference>
<comment type="caution">
    <text evidence="1">The sequence shown here is derived from an EMBL/GenBank/DDBJ whole genome shotgun (WGS) entry which is preliminary data.</text>
</comment>
<evidence type="ECO:0000313" key="1">
    <source>
        <dbReference type="EMBL" id="RDX98819.1"/>
    </source>
</evidence>
<organism evidence="1 2">
    <name type="scientific">Mucuna pruriens</name>
    <name type="common">Velvet bean</name>
    <name type="synonym">Dolichos pruriens</name>
    <dbReference type="NCBI Taxonomy" id="157652"/>
    <lineage>
        <taxon>Eukaryota</taxon>
        <taxon>Viridiplantae</taxon>
        <taxon>Streptophyta</taxon>
        <taxon>Embryophyta</taxon>
        <taxon>Tracheophyta</taxon>
        <taxon>Spermatophyta</taxon>
        <taxon>Magnoliopsida</taxon>
        <taxon>eudicotyledons</taxon>
        <taxon>Gunneridae</taxon>
        <taxon>Pentapetalae</taxon>
        <taxon>rosids</taxon>
        <taxon>fabids</taxon>
        <taxon>Fabales</taxon>
        <taxon>Fabaceae</taxon>
        <taxon>Papilionoideae</taxon>
        <taxon>50 kb inversion clade</taxon>
        <taxon>NPAAA clade</taxon>
        <taxon>indigoferoid/millettioid clade</taxon>
        <taxon>Phaseoleae</taxon>
        <taxon>Mucuna</taxon>
    </lineage>
</organism>
<dbReference type="AlphaFoldDB" id="A0A371H7Q5"/>
<feature type="non-terminal residue" evidence="1">
    <location>
        <position position="1"/>
    </location>
</feature>
<dbReference type="STRING" id="157652.A0A371H7Q5"/>
<dbReference type="GO" id="GO:0003676">
    <property type="term" value="F:nucleic acid binding"/>
    <property type="evidence" value="ECO:0007669"/>
    <property type="project" value="InterPro"/>
</dbReference>
<name>A0A371H7Q5_MUCPR</name>
<protein>
    <recommendedName>
        <fullName evidence="3">Integrase catalytic domain-containing protein</fullName>
    </recommendedName>
</protein>
<dbReference type="Proteomes" id="UP000257109">
    <property type="component" value="Unassembled WGS sequence"/>
</dbReference>
<proteinExistence type="predicted"/>
<dbReference type="Gene3D" id="3.30.420.10">
    <property type="entry name" value="Ribonuclease H-like superfamily/Ribonuclease H"/>
    <property type="match status" value="1"/>
</dbReference>
<keyword evidence="2" id="KW-1185">Reference proteome</keyword>
<evidence type="ECO:0000313" key="2">
    <source>
        <dbReference type="Proteomes" id="UP000257109"/>
    </source>
</evidence>
<dbReference type="InterPro" id="IPR012337">
    <property type="entry name" value="RNaseH-like_sf"/>
</dbReference>
<dbReference type="PANTHER" id="PTHR35046">
    <property type="entry name" value="ZINC KNUCKLE (CCHC-TYPE) FAMILY PROTEIN"/>
    <property type="match status" value="1"/>
</dbReference>
<dbReference type="InterPro" id="IPR036397">
    <property type="entry name" value="RNaseH_sf"/>
</dbReference>
<reference evidence="1" key="1">
    <citation type="submission" date="2018-05" db="EMBL/GenBank/DDBJ databases">
        <title>Draft genome of Mucuna pruriens seed.</title>
        <authorList>
            <person name="Nnadi N.E."/>
            <person name="Vos R."/>
            <person name="Hasami M.H."/>
            <person name="Devisetty U.K."/>
            <person name="Aguiy J.C."/>
        </authorList>
    </citation>
    <scope>NUCLEOTIDE SEQUENCE [LARGE SCALE GENOMIC DNA]</scope>
    <source>
        <strain evidence="1">JCA_2017</strain>
    </source>
</reference>
<evidence type="ECO:0008006" key="3">
    <source>
        <dbReference type="Google" id="ProtNLM"/>
    </source>
</evidence>
<dbReference type="EMBL" id="QJKJ01003368">
    <property type="protein sequence ID" value="RDX98819.1"/>
    <property type="molecule type" value="Genomic_DNA"/>
</dbReference>